<name>A0A6G4AB14_9ACTN</name>
<comment type="caution">
    <text evidence="2">The sequence shown here is derived from an EMBL/GenBank/DDBJ whole genome shotgun (WGS) entry which is preliminary data.</text>
</comment>
<feature type="compositionally biased region" description="Pro residues" evidence="1">
    <location>
        <begin position="194"/>
        <end position="203"/>
    </location>
</feature>
<dbReference type="Proteomes" id="UP000476310">
    <property type="component" value="Unassembled WGS sequence"/>
</dbReference>
<evidence type="ECO:0000256" key="1">
    <source>
        <dbReference type="SAM" id="MobiDB-lite"/>
    </source>
</evidence>
<feature type="region of interest" description="Disordered" evidence="1">
    <location>
        <begin position="192"/>
        <end position="217"/>
    </location>
</feature>
<protein>
    <submittedName>
        <fullName evidence="2">Uncharacterized protein</fullName>
    </submittedName>
</protein>
<proteinExistence type="predicted"/>
<dbReference type="AlphaFoldDB" id="A0A6G4AB14"/>
<evidence type="ECO:0000313" key="3">
    <source>
        <dbReference type="Proteomes" id="UP000476310"/>
    </source>
</evidence>
<sequence length="337" mass="36619">MRPHTTRIDTARWLKELREWGSRHRGMRAVTRALERTYGPVEAGRISTALVERLLIRALAAHEGRLTVSSTRIEEILNRLMEDREALRGGGRPVRPGAEQTADLRELEQQLQGLATFEQSVREMINDREHDWQTALRNELETQLGLTRSHTPVTGASEIARLMALADPPRLRPGTRPELVAAADELLDALRKTPPAPVEPPAGRPYRARERVGTQSERVTEAAARMVSLLGGEKAGGVPKAVRLILAGTGDLAERNRMVIEVLVAHGRLTPGKSVPKGGPQVAAGGFQELVTGSSQEWTGHLVEPVRGHTTVGVDNVVGAGSGTRSTPTCPWPSPAT</sequence>
<accession>A0A6G4AB14</accession>
<dbReference type="RefSeq" id="WP_164424350.1">
    <property type="nucleotide sequence ID" value="NZ_JAAIKT010000004.1"/>
</dbReference>
<reference evidence="2" key="1">
    <citation type="submission" date="2020-02" db="EMBL/GenBank/DDBJ databases">
        <title>A new Streptomyces sp. for controlling soil-borne diseases.</title>
        <authorList>
            <person name="Li X."/>
            <person name="Tian Y."/>
            <person name="Gao K."/>
        </authorList>
    </citation>
    <scope>NUCLEOTIDE SEQUENCE [LARGE SCALE GENOMIC DNA]</scope>
    <source>
        <strain evidence="2">0250</strain>
    </source>
</reference>
<organism evidence="2 3">
    <name type="scientific">Streptomyces rhizosphaericus</name>
    <dbReference type="NCBI Taxonomy" id="114699"/>
    <lineage>
        <taxon>Bacteria</taxon>
        <taxon>Bacillati</taxon>
        <taxon>Actinomycetota</taxon>
        <taxon>Actinomycetes</taxon>
        <taxon>Kitasatosporales</taxon>
        <taxon>Streptomycetaceae</taxon>
        <taxon>Streptomyces</taxon>
        <taxon>Streptomyces violaceusniger group</taxon>
    </lineage>
</organism>
<evidence type="ECO:0000313" key="2">
    <source>
        <dbReference type="EMBL" id="NEW69879.1"/>
    </source>
</evidence>
<keyword evidence="3" id="KW-1185">Reference proteome</keyword>
<gene>
    <name evidence="2" type="ORF">G4H13_05475</name>
</gene>
<dbReference type="EMBL" id="JAAIKT010000004">
    <property type="protein sequence ID" value="NEW69879.1"/>
    <property type="molecule type" value="Genomic_DNA"/>
</dbReference>